<keyword evidence="2" id="KW-1185">Reference proteome</keyword>
<reference evidence="1" key="2">
    <citation type="journal article" date="2020" name="Nat. Commun.">
        <title>Large-scale genome sequencing of mycorrhizal fungi provides insights into the early evolution of symbiotic traits.</title>
        <authorList>
            <person name="Miyauchi S."/>
            <person name="Kiss E."/>
            <person name="Kuo A."/>
            <person name="Drula E."/>
            <person name="Kohler A."/>
            <person name="Sanchez-Garcia M."/>
            <person name="Morin E."/>
            <person name="Andreopoulos B."/>
            <person name="Barry K.W."/>
            <person name="Bonito G."/>
            <person name="Buee M."/>
            <person name="Carver A."/>
            <person name="Chen C."/>
            <person name="Cichocki N."/>
            <person name="Clum A."/>
            <person name="Culley D."/>
            <person name="Crous P.W."/>
            <person name="Fauchery L."/>
            <person name="Girlanda M."/>
            <person name="Hayes R.D."/>
            <person name="Keri Z."/>
            <person name="LaButti K."/>
            <person name="Lipzen A."/>
            <person name="Lombard V."/>
            <person name="Magnuson J."/>
            <person name="Maillard F."/>
            <person name="Murat C."/>
            <person name="Nolan M."/>
            <person name="Ohm R.A."/>
            <person name="Pangilinan J."/>
            <person name="Pereira M.F."/>
            <person name="Perotto S."/>
            <person name="Peter M."/>
            <person name="Pfister S."/>
            <person name="Riley R."/>
            <person name="Sitrit Y."/>
            <person name="Stielow J.B."/>
            <person name="Szollosi G."/>
            <person name="Zifcakova L."/>
            <person name="Stursova M."/>
            <person name="Spatafora J.W."/>
            <person name="Tedersoo L."/>
            <person name="Vaario L.M."/>
            <person name="Yamada A."/>
            <person name="Yan M."/>
            <person name="Wang P."/>
            <person name="Xu J."/>
            <person name="Bruns T."/>
            <person name="Baldrian P."/>
            <person name="Vilgalys R."/>
            <person name="Dunand C."/>
            <person name="Henrissat B."/>
            <person name="Grigoriev I.V."/>
            <person name="Hibbett D."/>
            <person name="Nagy L.G."/>
            <person name="Martin F.M."/>
        </authorList>
    </citation>
    <scope>NUCLEOTIDE SEQUENCE</scope>
    <source>
        <strain evidence="1">P2</strain>
    </source>
</reference>
<sequence>MYRLPPSSSRPISNRQVIIKSIPFLFRTISLIFPIVFPLPFSKTFFGYTCRYLSLPILVLGSLSLSIVLIVYHHLTTLSYDTVSSDISFAHPSPLFLSVLPPRSLGYVGPCAAVCTSSSSTSNANVTHEYHVINLESQPLSHESLFAGLVLREFYSSN</sequence>
<gene>
    <name evidence="1" type="ORF">BDM02DRAFT_1279676</name>
</gene>
<name>A0ACB6Z3Q0_THEGA</name>
<comment type="caution">
    <text evidence="1">The sequence shown here is derived from an EMBL/GenBank/DDBJ whole genome shotgun (WGS) entry which is preliminary data.</text>
</comment>
<accession>A0ACB6Z3Q0</accession>
<dbReference type="EMBL" id="MU118175">
    <property type="protein sequence ID" value="KAF9643928.1"/>
    <property type="molecule type" value="Genomic_DNA"/>
</dbReference>
<protein>
    <submittedName>
        <fullName evidence="1">Uncharacterized protein</fullName>
    </submittedName>
</protein>
<evidence type="ECO:0000313" key="2">
    <source>
        <dbReference type="Proteomes" id="UP000886501"/>
    </source>
</evidence>
<reference evidence="1" key="1">
    <citation type="submission" date="2019-10" db="EMBL/GenBank/DDBJ databases">
        <authorList>
            <consortium name="DOE Joint Genome Institute"/>
            <person name="Kuo A."/>
            <person name="Miyauchi S."/>
            <person name="Kiss E."/>
            <person name="Drula E."/>
            <person name="Kohler A."/>
            <person name="Sanchez-Garcia M."/>
            <person name="Andreopoulos B."/>
            <person name="Barry K.W."/>
            <person name="Bonito G."/>
            <person name="Buee M."/>
            <person name="Carver A."/>
            <person name="Chen C."/>
            <person name="Cichocki N."/>
            <person name="Clum A."/>
            <person name="Culley D."/>
            <person name="Crous P.W."/>
            <person name="Fauchery L."/>
            <person name="Girlanda M."/>
            <person name="Hayes R."/>
            <person name="Keri Z."/>
            <person name="Labutti K."/>
            <person name="Lipzen A."/>
            <person name="Lombard V."/>
            <person name="Magnuson J."/>
            <person name="Maillard F."/>
            <person name="Morin E."/>
            <person name="Murat C."/>
            <person name="Nolan M."/>
            <person name="Ohm R."/>
            <person name="Pangilinan J."/>
            <person name="Pereira M."/>
            <person name="Perotto S."/>
            <person name="Peter M."/>
            <person name="Riley R."/>
            <person name="Sitrit Y."/>
            <person name="Stielow B."/>
            <person name="Szollosi G."/>
            <person name="Zifcakova L."/>
            <person name="Stursova M."/>
            <person name="Spatafora J.W."/>
            <person name="Tedersoo L."/>
            <person name="Vaario L.-M."/>
            <person name="Yamada A."/>
            <person name="Yan M."/>
            <person name="Wang P."/>
            <person name="Xu J."/>
            <person name="Bruns T."/>
            <person name="Baldrian P."/>
            <person name="Vilgalys R."/>
            <person name="Henrissat B."/>
            <person name="Grigoriev I.V."/>
            <person name="Hibbett D."/>
            <person name="Nagy L.G."/>
            <person name="Martin F.M."/>
        </authorList>
    </citation>
    <scope>NUCLEOTIDE SEQUENCE</scope>
    <source>
        <strain evidence="1">P2</strain>
    </source>
</reference>
<dbReference type="Proteomes" id="UP000886501">
    <property type="component" value="Unassembled WGS sequence"/>
</dbReference>
<proteinExistence type="predicted"/>
<organism evidence="1 2">
    <name type="scientific">Thelephora ganbajun</name>
    <name type="common">Ganba fungus</name>
    <dbReference type="NCBI Taxonomy" id="370292"/>
    <lineage>
        <taxon>Eukaryota</taxon>
        <taxon>Fungi</taxon>
        <taxon>Dikarya</taxon>
        <taxon>Basidiomycota</taxon>
        <taxon>Agaricomycotina</taxon>
        <taxon>Agaricomycetes</taxon>
        <taxon>Thelephorales</taxon>
        <taxon>Thelephoraceae</taxon>
        <taxon>Thelephora</taxon>
    </lineage>
</organism>
<evidence type="ECO:0000313" key="1">
    <source>
        <dbReference type="EMBL" id="KAF9643928.1"/>
    </source>
</evidence>